<dbReference type="SUPFAM" id="SSF48371">
    <property type="entry name" value="ARM repeat"/>
    <property type="match status" value="1"/>
</dbReference>
<reference evidence="1 2" key="1">
    <citation type="submission" date="2020-05" db="EMBL/GenBank/DDBJ databases">
        <title>Draft genome sequence of Desulfovibrio psychrotolerans JS1T.</title>
        <authorList>
            <person name="Ueno A."/>
            <person name="Tamazawa S."/>
            <person name="Tamamura S."/>
            <person name="Murakami T."/>
            <person name="Kiyama T."/>
            <person name="Inomata H."/>
            <person name="Amano Y."/>
            <person name="Miyakawa K."/>
            <person name="Tamaki H."/>
            <person name="Naganuma T."/>
            <person name="Kaneko K."/>
        </authorList>
    </citation>
    <scope>NUCLEOTIDE SEQUENCE [LARGE SCALE GENOMIC DNA]</scope>
    <source>
        <strain evidence="1 2">JS1</strain>
    </source>
</reference>
<accession>A0A7J0BYH2</accession>
<dbReference type="AlphaFoldDB" id="A0A7J0BYH2"/>
<comment type="caution">
    <text evidence="1">The sequence shown here is derived from an EMBL/GenBank/DDBJ whole genome shotgun (WGS) entry which is preliminary data.</text>
</comment>
<organism evidence="1 2">
    <name type="scientific">Desulfovibrio psychrotolerans</name>
    <dbReference type="NCBI Taxonomy" id="415242"/>
    <lineage>
        <taxon>Bacteria</taxon>
        <taxon>Pseudomonadati</taxon>
        <taxon>Thermodesulfobacteriota</taxon>
        <taxon>Desulfovibrionia</taxon>
        <taxon>Desulfovibrionales</taxon>
        <taxon>Desulfovibrionaceae</taxon>
        <taxon>Desulfovibrio</taxon>
    </lineage>
</organism>
<sequence>MDKQHHDDTNVKFLVELLESNNGLIRRNARLALMEMGSAAAIPLSKTLMNSGQDQARWGAAKALGAIVDPRTIPALVSALDDTDPDVGWLVVLALKKFKKSAWKLMLHKLIENGGTSARLRKGVRHVFTGQRAQGFDDLLKKLMRALEDAAHPDEGIIIAAEILMHIRNEEAGTTGAMQPTYAARPNPDSAHRFYKNRAQHTTMEEWR</sequence>
<dbReference type="EMBL" id="BLVP01000035">
    <property type="protein sequence ID" value="GFM38222.1"/>
    <property type="molecule type" value="Genomic_DNA"/>
</dbReference>
<keyword evidence="2" id="KW-1185">Reference proteome</keyword>
<name>A0A7J0BYH2_9BACT</name>
<evidence type="ECO:0000313" key="1">
    <source>
        <dbReference type="EMBL" id="GFM38222.1"/>
    </source>
</evidence>
<protein>
    <recommendedName>
        <fullName evidence="3">PBS lyase</fullName>
    </recommendedName>
</protein>
<dbReference type="RefSeq" id="WP_174410838.1">
    <property type="nucleotide sequence ID" value="NZ_BLVP01000035.1"/>
</dbReference>
<gene>
    <name evidence="1" type="ORF">DSM19430T_29060</name>
</gene>
<dbReference type="InterPro" id="IPR016024">
    <property type="entry name" value="ARM-type_fold"/>
</dbReference>
<dbReference type="InterPro" id="IPR004155">
    <property type="entry name" value="PBS_lyase_HEAT"/>
</dbReference>
<dbReference type="Proteomes" id="UP000503820">
    <property type="component" value="Unassembled WGS sequence"/>
</dbReference>
<dbReference type="InterPro" id="IPR011989">
    <property type="entry name" value="ARM-like"/>
</dbReference>
<evidence type="ECO:0008006" key="3">
    <source>
        <dbReference type="Google" id="ProtNLM"/>
    </source>
</evidence>
<proteinExistence type="predicted"/>
<dbReference type="Gene3D" id="1.25.10.10">
    <property type="entry name" value="Leucine-rich Repeat Variant"/>
    <property type="match status" value="1"/>
</dbReference>
<dbReference type="SMART" id="SM00567">
    <property type="entry name" value="EZ_HEAT"/>
    <property type="match status" value="1"/>
</dbReference>
<evidence type="ECO:0000313" key="2">
    <source>
        <dbReference type="Proteomes" id="UP000503820"/>
    </source>
</evidence>
<dbReference type="Pfam" id="PF13646">
    <property type="entry name" value="HEAT_2"/>
    <property type="match status" value="1"/>
</dbReference>